<dbReference type="Proteomes" id="UP000193922">
    <property type="component" value="Unassembled WGS sequence"/>
</dbReference>
<gene>
    <name evidence="3" type="ORF">DL89DRAFT_266276</name>
</gene>
<dbReference type="GeneID" id="63803672"/>
<keyword evidence="2" id="KW-0812">Transmembrane</keyword>
<keyword evidence="2" id="KW-0472">Membrane</keyword>
<accession>A0A1Y1WD00</accession>
<evidence type="ECO:0000256" key="2">
    <source>
        <dbReference type="SAM" id="Phobius"/>
    </source>
</evidence>
<evidence type="ECO:0000313" key="4">
    <source>
        <dbReference type="Proteomes" id="UP000193922"/>
    </source>
</evidence>
<dbReference type="RefSeq" id="XP_040744770.1">
    <property type="nucleotide sequence ID" value="XM_040887024.1"/>
</dbReference>
<dbReference type="AlphaFoldDB" id="A0A1Y1WD00"/>
<proteinExistence type="predicted"/>
<evidence type="ECO:0000256" key="1">
    <source>
        <dbReference type="SAM" id="MobiDB-lite"/>
    </source>
</evidence>
<evidence type="ECO:0000313" key="3">
    <source>
        <dbReference type="EMBL" id="ORX71255.1"/>
    </source>
</evidence>
<sequence length="97" mass="11011">MEIWSDSVPTVVFLFRSPLSTLTIYLIIVPTVFYPFIVMYLRAITSDWFQHSNHSLHTPFLVAGMVAYSHTSVTKQPLSANHGPSTDMVRGTEHRES</sequence>
<name>A0A1Y1WD00_9FUNG</name>
<keyword evidence="2" id="KW-1133">Transmembrane helix</keyword>
<comment type="caution">
    <text evidence="3">The sequence shown here is derived from an EMBL/GenBank/DDBJ whole genome shotgun (WGS) entry which is preliminary data.</text>
</comment>
<feature type="region of interest" description="Disordered" evidence="1">
    <location>
        <begin position="75"/>
        <end position="97"/>
    </location>
</feature>
<keyword evidence="4" id="KW-1185">Reference proteome</keyword>
<protein>
    <submittedName>
        <fullName evidence="3">Uncharacterized protein</fullName>
    </submittedName>
</protein>
<feature type="transmembrane region" description="Helical" evidence="2">
    <location>
        <begin position="22"/>
        <end position="41"/>
    </location>
</feature>
<feature type="compositionally biased region" description="Polar residues" evidence="1">
    <location>
        <begin position="75"/>
        <end position="84"/>
    </location>
</feature>
<reference evidence="3 4" key="1">
    <citation type="submission" date="2016-07" db="EMBL/GenBank/DDBJ databases">
        <title>Pervasive Adenine N6-methylation of Active Genes in Fungi.</title>
        <authorList>
            <consortium name="DOE Joint Genome Institute"/>
            <person name="Mondo S.J."/>
            <person name="Dannebaum R.O."/>
            <person name="Kuo R.C."/>
            <person name="Labutti K."/>
            <person name="Haridas S."/>
            <person name="Kuo A."/>
            <person name="Salamov A."/>
            <person name="Ahrendt S.R."/>
            <person name="Lipzen A."/>
            <person name="Sullivan W."/>
            <person name="Andreopoulos W.B."/>
            <person name="Clum A."/>
            <person name="Lindquist E."/>
            <person name="Daum C."/>
            <person name="Ramamoorthy G.K."/>
            <person name="Gryganskyi A."/>
            <person name="Culley D."/>
            <person name="Magnuson J.K."/>
            <person name="James T.Y."/>
            <person name="O'Malley M.A."/>
            <person name="Stajich J.E."/>
            <person name="Spatafora J.W."/>
            <person name="Visel A."/>
            <person name="Grigoriev I.V."/>
        </authorList>
    </citation>
    <scope>NUCLEOTIDE SEQUENCE [LARGE SCALE GENOMIC DNA]</scope>
    <source>
        <strain evidence="3 4">ATCC 12442</strain>
    </source>
</reference>
<organism evidence="3 4">
    <name type="scientific">Linderina pennispora</name>
    <dbReference type="NCBI Taxonomy" id="61395"/>
    <lineage>
        <taxon>Eukaryota</taxon>
        <taxon>Fungi</taxon>
        <taxon>Fungi incertae sedis</taxon>
        <taxon>Zoopagomycota</taxon>
        <taxon>Kickxellomycotina</taxon>
        <taxon>Kickxellomycetes</taxon>
        <taxon>Kickxellales</taxon>
        <taxon>Kickxellaceae</taxon>
        <taxon>Linderina</taxon>
    </lineage>
</organism>
<dbReference type="EMBL" id="MCFD01000004">
    <property type="protein sequence ID" value="ORX71255.1"/>
    <property type="molecule type" value="Genomic_DNA"/>
</dbReference>